<reference evidence="3" key="1">
    <citation type="journal article" date="2020" name="mSystems">
        <title>Genome- and Community-Level Interaction Insights into Carbon Utilization and Element Cycling Functions of Hydrothermarchaeota in Hydrothermal Sediment.</title>
        <authorList>
            <person name="Zhou Z."/>
            <person name="Liu Y."/>
            <person name="Xu W."/>
            <person name="Pan J."/>
            <person name="Luo Z.H."/>
            <person name="Li M."/>
        </authorList>
    </citation>
    <scope>NUCLEOTIDE SEQUENCE [LARGE SCALE GENOMIC DNA]</scope>
    <source>
        <strain evidence="3">SpSt-488</strain>
    </source>
</reference>
<evidence type="ECO:0000313" key="3">
    <source>
        <dbReference type="EMBL" id="HGK28530.1"/>
    </source>
</evidence>
<sequence>MLLLLTLLMTGLGPGAGDTTLPALSPPVGLKAFDTPNDKGRSITLTWQTGETGTAEAWLVERTGPDGEAAIIAAVPGGETGYIDEETRDRTAYTYRVAAVAGADTVWGETCGAVASRPQLFNLARLNILIAMVIFFSLVVYFIETAKSGKSLFVRRIAGLDAVEEAVGRATEMGKPIVYVPGLGGVSGIATIASINILGEVAKKVAQYDSALLVPNRDPIVYTVAREVVREAYTKAGRPDAFKSDSVFFITSEQFAFAAAVDGLMVREKPATNFFLGEFWAESLILAETGATTGAIQIAGTDSVFQLPFFITACDYTLIGEELYAASAYLSREPLLLGSLKGQDYGKMIILAVLGLGSALLLLSKIPALQFFSRILGLFTTV</sequence>
<keyword evidence="1" id="KW-0812">Transmembrane</keyword>
<evidence type="ECO:0000259" key="2">
    <source>
        <dbReference type="Pfam" id="PF20539"/>
    </source>
</evidence>
<gene>
    <name evidence="3" type="ORF">ENS41_06195</name>
</gene>
<evidence type="ECO:0000256" key="1">
    <source>
        <dbReference type="SAM" id="Phobius"/>
    </source>
</evidence>
<dbReference type="EMBL" id="DSUT01000129">
    <property type="protein sequence ID" value="HGK28530.1"/>
    <property type="molecule type" value="Genomic_DNA"/>
</dbReference>
<protein>
    <recommendedName>
        <fullName evidence="2">DUF6754 domain-containing protein</fullName>
    </recommendedName>
</protein>
<dbReference type="InterPro" id="IPR036116">
    <property type="entry name" value="FN3_sf"/>
</dbReference>
<dbReference type="AlphaFoldDB" id="A0A7C4GBC3"/>
<keyword evidence="1" id="KW-1133">Transmembrane helix</keyword>
<dbReference type="Gene3D" id="2.60.40.10">
    <property type="entry name" value="Immunoglobulins"/>
    <property type="match status" value="1"/>
</dbReference>
<proteinExistence type="predicted"/>
<dbReference type="InterPro" id="IPR013783">
    <property type="entry name" value="Ig-like_fold"/>
</dbReference>
<accession>A0A7C4GBC3</accession>
<organism evidence="3">
    <name type="scientific">candidate division WOR-3 bacterium</name>
    <dbReference type="NCBI Taxonomy" id="2052148"/>
    <lineage>
        <taxon>Bacteria</taxon>
        <taxon>Bacteria division WOR-3</taxon>
    </lineage>
</organism>
<dbReference type="InterPro" id="IPR046642">
    <property type="entry name" value="DUF6754"/>
</dbReference>
<dbReference type="SUPFAM" id="SSF49265">
    <property type="entry name" value="Fibronectin type III"/>
    <property type="match status" value="1"/>
</dbReference>
<name>A0A7C4GBC3_UNCW3</name>
<dbReference type="Pfam" id="PF20539">
    <property type="entry name" value="DUF6754"/>
    <property type="match status" value="1"/>
</dbReference>
<keyword evidence="1" id="KW-0472">Membrane</keyword>
<feature type="transmembrane region" description="Helical" evidence="1">
    <location>
        <begin position="349"/>
        <end position="372"/>
    </location>
</feature>
<feature type="transmembrane region" description="Helical" evidence="1">
    <location>
        <begin position="124"/>
        <end position="143"/>
    </location>
</feature>
<feature type="domain" description="DUF6754" evidence="2">
    <location>
        <begin position="117"/>
        <end position="363"/>
    </location>
</feature>
<comment type="caution">
    <text evidence="3">The sequence shown here is derived from an EMBL/GenBank/DDBJ whole genome shotgun (WGS) entry which is preliminary data.</text>
</comment>